<name>A0ABN9MHE2_9NEOB</name>
<evidence type="ECO:0000313" key="2">
    <source>
        <dbReference type="Proteomes" id="UP001176940"/>
    </source>
</evidence>
<dbReference type="EMBL" id="CAUEEQ010069300">
    <property type="protein sequence ID" value="CAJ0965722.1"/>
    <property type="molecule type" value="Genomic_DNA"/>
</dbReference>
<gene>
    <name evidence="1" type="ORF">RIMI_LOCUS20563524</name>
</gene>
<accession>A0ABN9MHE2</accession>
<proteinExistence type="predicted"/>
<evidence type="ECO:0000313" key="1">
    <source>
        <dbReference type="EMBL" id="CAJ0965722.1"/>
    </source>
</evidence>
<protein>
    <submittedName>
        <fullName evidence="1">Uncharacterized protein</fullName>
    </submittedName>
</protein>
<feature type="non-terminal residue" evidence="1">
    <location>
        <position position="1"/>
    </location>
</feature>
<reference evidence="1" key="1">
    <citation type="submission" date="2023-07" db="EMBL/GenBank/DDBJ databases">
        <authorList>
            <person name="Stuckert A."/>
        </authorList>
    </citation>
    <scope>NUCLEOTIDE SEQUENCE</scope>
</reference>
<dbReference type="Proteomes" id="UP001176940">
    <property type="component" value="Unassembled WGS sequence"/>
</dbReference>
<feature type="non-terminal residue" evidence="1">
    <location>
        <position position="239"/>
    </location>
</feature>
<keyword evidence="2" id="KW-1185">Reference proteome</keyword>
<organism evidence="1 2">
    <name type="scientific">Ranitomeya imitator</name>
    <name type="common">mimic poison frog</name>
    <dbReference type="NCBI Taxonomy" id="111125"/>
    <lineage>
        <taxon>Eukaryota</taxon>
        <taxon>Metazoa</taxon>
        <taxon>Chordata</taxon>
        <taxon>Craniata</taxon>
        <taxon>Vertebrata</taxon>
        <taxon>Euteleostomi</taxon>
        <taxon>Amphibia</taxon>
        <taxon>Batrachia</taxon>
        <taxon>Anura</taxon>
        <taxon>Neobatrachia</taxon>
        <taxon>Hyloidea</taxon>
        <taxon>Dendrobatidae</taxon>
        <taxon>Dendrobatinae</taxon>
        <taxon>Ranitomeya</taxon>
    </lineage>
</organism>
<comment type="caution">
    <text evidence="1">The sequence shown here is derived from an EMBL/GenBank/DDBJ whole genome shotgun (WGS) entry which is preliminary data.</text>
</comment>
<sequence>CSPTSKNSPLSDAGRVSPDGGTLAPAVALSWCWPPAQEDEDGRPAASAVARGCILVWCRASPGEGGAPASVVSMVRCWLVDRGGGKRSGVLSDDENIGSDLIGTPLPFSRTLCPTPPDSLVLLPPPPPDSFVLLPPPPPDSFVLLPPPPPDSFVLLPPPPPDSFVLLPPPPPDSLVLLPPPPPDSFVLFPPPSPDSFVLFPPPSPDSFVLFPPPDSFVLFPPPSPDFFVLPGPQTKGDP</sequence>